<evidence type="ECO:0000313" key="1">
    <source>
        <dbReference type="EMBL" id="WPD18543.1"/>
    </source>
</evidence>
<reference evidence="1 2" key="1">
    <citation type="submission" date="2023-08" db="EMBL/GenBank/DDBJ databases">
        <title>Genome sequence of Thermaerobacter compostii strain Ins1, a spore-forming filamentous bacterium isolated from a deep geothermal reservoir.</title>
        <authorList>
            <person name="Bregnard D."/>
            <person name="Gonzalez D."/>
            <person name="Junier P."/>
        </authorList>
    </citation>
    <scope>NUCLEOTIDE SEQUENCE [LARGE SCALE GENOMIC DNA]</scope>
    <source>
        <strain evidence="1 2">Ins1</strain>
    </source>
</reference>
<name>A0ABZ0QQ71_9FIRM</name>
<sequence>MKDITKFAGLAVHQDTIAAGVADREGGRGRYWGTIPRRVEAVRKLMSPLGRKEPLMVFYEAGPTGYELQRLLARMGIRTALTGASA</sequence>
<accession>A0ABZ0QQ71</accession>
<keyword evidence="2" id="KW-1185">Reference proteome</keyword>
<gene>
    <name evidence="1" type="ORF">Q5761_09265</name>
</gene>
<proteinExistence type="predicted"/>
<dbReference type="Proteomes" id="UP001304683">
    <property type="component" value="Chromosome"/>
</dbReference>
<dbReference type="RefSeq" id="WP_318750369.1">
    <property type="nucleotide sequence ID" value="NZ_CP132508.1"/>
</dbReference>
<dbReference type="EMBL" id="CP132508">
    <property type="protein sequence ID" value="WPD18543.1"/>
    <property type="molecule type" value="Genomic_DNA"/>
</dbReference>
<protein>
    <recommendedName>
        <fullName evidence="3">Transposase</fullName>
    </recommendedName>
</protein>
<evidence type="ECO:0000313" key="2">
    <source>
        <dbReference type="Proteomes" id="UP001304683"/>
    </source>
</evidence>
<evidence type="ECO:0008006" key="3">
    <source>
        <dbReference type="Google" id="ProtNLM"/>
    </source>
</evidence>
<organism evidence="1 2">
    <name type="scientific">Thermaerobacter composti</name>
    <dbReference type="NCBI Taxonomy" id="554949"/>
    <lineage>
        <taxon>Bacteria</taxon>
        <taxon>Bacillati</taxon>
        <taxon>Bacillota</taxon>
        <taxon>Clostridia</taxon>
        <taxon>Eubacteriales</taxon>
        <taxon>Clostridiales Family XVII. Incertae Sedis</taxon>
        <taxon>Thermaerobacter</taxon>
    </lineage>
</organism>